<dbReference type="GO" id="GO:0009395">
    <property type="term" value="P:phospholipid catabolic process"/>
    <property type="evidence" value="ECO:0007669"/>
    <property type="project" value="TreeGrafter"/>
</dbReference>
<keyword evidence="6" id="KW-0325">Glycoprotein</keyword>
<dbReference type="EC" id="3.1.1.-" evidence="7"/>
<comment type="similarity">
    <text evidence="1 7">Belongs to the phospholipase B-like family.</text>
</comment>
<dbReference type="GO" id="GO:0004620">
    <property type="term" value="F:phospholipase activity"/>
    <property type="evidence" value="ECO:0007669"/>
    <property type="project" value="InterPro"/>
</dbReference>
<keyword evidence="3 7" id="KW-0378">Hydrolase</keyword>
<dbReference type="Proteomes" id="UP000492821">
    <property type="component" value="Unassembled WGS sequence"/>
</dbReference>
<proteinExistence type="inferred from homology"/>
<sequence length="584" mass="67022">MRSFLCIALVVAAFAAVNGGRHNFRKHLKLEEANDIFDEFYGSANEDDRPEYRRISVCAKPGGDDLIVVNAETCDSQIAIGRYRNDVNKTGWGVLEIETFPDYPEQLQAFAAGVAEGQLTKLQIYYHYQNTVRGLCDNQADYCKKLYRYLQKNLDWIRKSVLTAPKDDVYWKHVNLTYTQLTGVFEGYRKNPKANFTANVSFMINPILMLQLSGELIDLNKALNRTFDAAIDDPEPSKCSGFIKIANDNKDLFISHVSMSGYNTMNRILKLYKFGYDKKRVPGHTVSFSGYPGALASADDYNLISSGLASIETTISVFNESLYGPEYVKAEGQLHCWVRSFISNQLARTGEEWVNIFKRYNSGTYNNQWTVLNYNLFKPGKPLPKNDVLWILEQLPGYTSTRDMTWFLEKFRYWPSYNIPYLKSVNELSGFDTKGAVNNWWRWGYSPRAKMFHRDHQKVQDLDSLRALMRYNDYTHDELSKCNCSPPYTAEASISTRGDLNPANGTYEIPSMGHRNHGSLDYKGTNYELFTQLRFEVVGGPTYDPLPPFNWNTTDIVAPHFGQPTIWNFKPYRTEWEAKVGLNL</sequence>
<evidence type="ECO:0000256" key="2">
    <source>
        <dbReference type="ARBA" id="ARBA00022729"/>
    </source>
</evidence>
<reference evidence="9" key="2">
    <citation type="submission" date="2020-10" db="UniProtKB">
        <authorList>
            <consortium name="WormBaseParasite"/>
        </authorList>
    </citation>
    <scope>IDENTIFICATION</scope>
</reference>
<dbReference type="PANTHER" id="PTHR12370:SF8">
    <property type="entry name" value="PHOSPHOLIPASE B-LIKE 3-RELATED"/>
    <property type="match status" value="1"/>
</dbReference>
<evidence type="ECO:0000256" key="4">
    <source>
        <dbReference type="ARBA" id="ARBA00022963"/>
    </source>
</evidence>
<evidence type="ECO:0000256" key="5">
    <source>
        <dbReference type="ARBA" id="ARBA00023098"/>
    </source>
</evidence>
<dbReference type="InterPro" id="IPR007000">
    <property type="entry name" value="PLipase_B-like"/>
</dbReference>
<keyword evidence="4 7" id="KW-0442">Lipid degradation</keyword>
<dbReference type="Pfam" id="PF04916">
    <property type="entry name" value="Phospholip_B"/>
    <property type="match status" value="1"/>
</dbReference>
<keyword evidence="5 7" id="KW-0443">Lipid metabolism</keyword>
<dbReference type="WBParaSite" id="Pan_g5473.t1">
    <property type="protein sequence ID" value="Pan_g5473.t1"/>
    <property type="gene ID" value="Pan_g5473"/>
</dbReference>
<evidence type="ECO:0000256" key="6">
    <source>
        <dbReference type="ARBA" id="ARBA00023180"/>
    </source>
</evidence>
<feature type="signal peptide" evidence="7">
    <location>
        <begin position="1"/>
        <end position="19"/>
    </location>
</feature>
<dbReference type="PANTHER" id="PTHR12370">
    <property type="entry name" value="PHOSPHOLIPASE B-RELATED"/>
    <property type="match status" value="1"/>
</dbReference>
<name>A0A7E4W1Z7_PANRE</name>
<dbReference type="AlphaFoldDB" id="A0A7E4W1Z7"/>
<comment type="function">
    <text evidence="7">Putative phospholipase.</text>
</comment>
<organism evidence="8 9">
    <name type="scientific">Panagrellus redivivus</name>
    <name type="common">Microworm</name>
    <dbReference type="NCBI Taxonomy" id="6233"/>
    <lineage>
        <taxon>Eukaryota</taxon>
        <taxon>Metazoa</taxon>
        <taxon>Ecdysozoa</taxon>
        <taxon>Nematoda</taxon>
        <taxon>Chromadorea</taxon>
        <taxon>Rhabditida</taxon>
        <taxon>Tylenchina</taxon>
        <taxon>Panagrolaimomorpha</taxon>
        <taxon>Panagrolaimoidea</taxon>
        <taxon>Panagrolaimidae</taxon>
        <taxon>Panagrellus</taxon>
    </lineage>
</organism>
<evidence type="ECO:0000256" key="1">
    <source>
        <dbReference type="ARBA" id="ARBA00007835"/>
    </source>
</evidence>
<keyword evidence="2 7" id="KW-0732">Signal</keyword>
<evidence type="ECO:0000256" key="7">
    <source>
        <dbReference type="RuleBase" id="RU364138"/>
    </source>
</evidence>
<evidence type="ECO:0000313" key="9">
    <source>
        <dbReference type="WBParaSite" id="Pan_g5473.t1"/>
    </source>
</evidence>
<keyword evidence="8" id="KW-1185">Reference proteome</keyword>
<evidence type="ECO:0000256" key="3">
    <source>
        <dbReference type="ARBA" id="ARBA00022801"/>
    </source>
</evidence>
<accession>A0A7E4W1Z7</accession>
<dbReference type="Gene3D" id="3.60.60.30">
    <property type="match status" value="1"/>
</dbReference>
<protein>
    <recommendedName>
        <fullName evidence="7">Phospholipase B-like</fullName>
        <ecNumber evidence="7">3.1.1.-</ecNumber>
    </recommendedName>
</protein>
<feature type="chain" id="PRO_5029033669" description="Phospholipase B-like" evidence="7">
    <location>
        <begin position="20"/>
        <end position="584"/>
    </location>
</feature>
<evidence type="ECO:0000313" key="8">
    <source>
        <dbReference type="Proteomes" id="UP000492821"/>
    </source>
</evidence>
<reference evidence="8" key="1">
    <citation type="journal article" date="2013" name="Genetics">
        <title>The draft genome and transcriptome of Panagrellus redivivus are shaped by the harsh demands of a free-living lifestyle.</title>
        <authorList>
            <person name="Srinivasan J."/>
            <person name="Dillman A.R."/>
            <person name="Macchietto M.G."/>
            <person name="Heikkinen L."/>
            <person name="Lakso M."/>
            <person name="Fracchia K.M."/>
            <person name="Antoshechkin I."/>
            <person name="Mortazavi A."/>
            <person name="Wong G."/>
            <person name="Sternberg P.W."/>
        </authorList>
    </citation>
    <scope>NUCLEOTIDE SEQUENCE [LARGE SCALE GENOMIC DNA]</scope>
    <source>
        <strain evidence="8">MT8872</strain>
    </source>
</reference>
<dbReference type="GO" id="GO:0005576">
    <property type="term" value="C:extracellular region"/>
    <property type="evidence" value="ECO:0007669"/>
    <property type="project" value="TreeGrafter"/>
</dbReference>